<name>A0A9D2GVB2_9BACE</name>
<evidence type="ECO:0000313" key="2">
    <source>
        <dbReference type="Proteomes" id="UP000824108"/>
    </source>
</evidence>
<dbReference type="AlphaFoldDB" id="A0A9D2GVB2"/>
<comment type="caution">
    <text evidence="1">The sequence shown here is derived from an EMBL/GenBank/DDBJ whole genome shotgun (WGS) entry which is preliminary data.</text>
</comment>
<reference evidence="1" key="1">
    <citation type="journal article" date="2021" name="PeerJ">
        <title>Extensive microbial diversity within the chicken gut microbiome revealed by metagenomics and culture.</title>
        <authorList>
            <person name="Gilroy R."/>
            <person name="Ravi A."/>
            <person name="Getino M."/>
            <person name="Pursley I."/>
            <person name="Horton D.L."/>
            <person name="Alikhan N.F."/>
            <person name="Baker D."/>
            <person name="Gharbi K."/>
            <person name="Hall N."/>
            <person name="Watson M."/>
            <person name="Adriaenssens E.M."/>
            <person name="Foster-Nyarko E."/>
            <person name="Jarju S."/>
            <person name="Secka A."/>
            <person name="Antonio M."/>
            <person name="Oren A."/>
            <person name="Chaudhuri R.R."/>
            <person name="La Ragione R."/>
            <person name="Hildebrand F."/>
            <person name="Pallen M.J."/>
        </authorList>
    </citation>
    <scope>NUCLEOTIDE SEQUENCE</scope>
    <source>
        <strain evidence="1">CHK118-2852</strain>
    </source>
</reference>
<reference evidence="1" key="2">
    <citation type="submission" date="2021-04" db="EMBL/GenBank/DDBJ databases">
        <authorList>
            <person name="Gilroy R."/>
        </authorList>
    </citation>
    <scope>NUCLEOTIDE SEQUENCE</scope>
    <source>
        <strain evidence="1">CHK118-2852</strain>
    </source>
</reference>
<proteinExistence type="predicted"/>
<organism evidence="1 2">
    <name type="scientific">Candidatus Bacteroides merdavium</name>
    <dbReference type="NCBI Taxonomy" id="2838472"/>
    <lineage>
        <taxon>Bacteria</taxon>
        <taxon>Pseudomonadati</taxon>
        <taxon>Bacteroidota</taxon>
        <taxon>Bacteroidia</taxon>
        <taxon>Bacteroidales</taxon>
        <taxon>Bacteroidaceae</taxon>
        <taxon>Bacteroides</taxon>
    </lineage>
</organism>
<protein>
    <submittedName>
        <fullName evidence="1">RSAM-modified peptide</fullName>
    </submittedName>
</protein>
<accession>A0A9D2GVB2</accession>
<dbReference type="EMBL" id="DXAV01000011">
    <property type="protein sequence ID" value="HIZ90678.1"/>
    <property type="molecule type" value="Genomic_DNA"/>
</dbReference>
<sequence>MTQLNNVELRQDEMEHLIGAESCGCACKGPSTTIDNANANWYQGYSTSIGGGNKLCGTWWTDWEWNNNHNS</sequence>
<evidence type="ECO:0000313" key="1">
    <source>
        <dbReference type="EMBL" id="HIZ90678.1"/>
    </source>
</evidence>
<dbReference type="Proteomes" id="UP000824108">
    <property type="component" value="Unassembled WGS sequence"/>
</dbReference>
<gene>
    <name evidence="1" type="ORF">H9807_00935</name>
</gene>